<evidence type="ECO:0000313" key="4">
    <source>
        <dbReference type="Proteomes" id="UP001297600"/>
    </source>
</evidence>
<evidence type="ECO:0000313" key="3">
    <source>
        <dbReference type="EMBL" id="MCG5030529.1"/>
    </source>
</evidence>
<proteinExistence type="inferred from homology"/>
<reference evidence="3 4" key="1">
    <citation type="submission" date="2022-02" db="EMBL/GenBank/DDBJ databases">
        <title>Mesosutterella porci, a novel member of the family Sutterellaceae from pig feces.</title>
        <authorList>
            <person name="Wylensek D."/>
            <person name="Clavel T."/>
        </authorList>
    </citation>
    <scope>NUCLEOTIDE SEQUENCE [LARGE SCALE GENOMIC DNA]</scope>
    <source>
        <strain evidence="4">oilRF-744-wt-GAM-9</strain>
    </source>
</reference>
<evidence type="ECO:0000259" key="2">
    <source>
        <dbReference type="Pfam" id="PF00501"/>
    </source>
</evidence>
<dbReference type="Gene3D" id="3.30.300.30">
    <property type="match status" value="1"/>
</dbReference>
<organism evidence="3 4">
    <name type="scientific">Mesosutterella porci</name>
    <dbReference type="NCBI Taxonomy" id="2915351"/>
    <lineage>
        <taxon>Bacteria</taxon>
        <taxon>Pseudomonadati</taxon>
        <taxon>Pseudomonadota</taxon>
        <taxon>Betaproteobacteria</taxon>
        <taxon>Burkholderiales</taxon>
        <taxon>Sutterellaceae</taxon>
        <taxon>Mesosutterella</taxon>
    </lineage>
</organism>
<gene>
    <name evidence="3" type="ORF">MAF45_03600</name>
</gene>
<comment type="caution">
    <text evidence="3">The sequence shown here is derived from an EMBL/GenBank/DDBJ whole genome shotgun (WGS) entry which is preliminary data.</text>
</comment>
<dbReference type="EMBL" id="JAKNCT010000003">
    <property type="protein sequence ID" value="MCG5030529.1"/>
    <property type="molecule type" value="Genomic_DNA"/>
</dbReference>
<name>A0ABS9MQB4_9BURK</name>
<keyword evidence="4" id="KW-1185">Reference proteome</keyword>
<dbReference type="PROSITE" id="PS00455">
    <property type="entry name" value="AMP_BINDING"/>
    <property type="match status" value="1"/>
</dbReference>
<dbReference type="Gene3D" id="3.40.50.12780">
    <property type="entry name" value="N-terminal domain of ligase-like"/>
    <property type="match status" value="1"/>
</dbReference>
<dbReference type="InterPro" id="IPR042099">
    <property type="entry name" value="ANL_N_sf"/>
</dbReference>
<dbReference type="InterPro" id="IPR000873">
    <property type="entry name" value="AMP-dep_synth/lig_dom"/>
</dbReference>
<protein>
    <submittedName>
        <fullName evidence="3">AMP-binding protein</fullName>
    </submittedName>
</protein>
<comment type="similarity">
    <text evidence="1">Belongs to the ATP-dependent AMP-binding enzyme family.</text>
</comment>
<sequence length="375" mass="40790">MSAPGEKAASELPQRLWLNGRVLEGRKDFERALENASEQERPVLEFGLRWCSDEPEMVLHTSGSTGRPKEIRAKKICMAASARMTVRRLGLRAGDTALLCLPMDYIAGQMVVVRSMLAGLRLVARRPSRRPFEDLARAPDFAALVPLQVLSTLEHEAERSLLAATREVLIGGAAVDRALAARLASFPNRLWSSYGMTETLSHIALRPLSGPRAGVWYEPLEGVRVSSSPRGTLAVSAPAVGVSLIETNDLVVFEPGSDRFRVLGRTDNVIDSGGIKVPAEALEELIGTVLESPFAIAPLPDPELGNSVAIVVEGTPDLPLPDFRALLRGAGLSPYWKPRSAVFVERLPRTRTGKLDRTALREAARSAPGRFRRAL</sequence>
<dbReference type="PANTHER" id="PTHR43201">
    <property type="entry name" value="ACYL-COA SYNTHETASE"/>
    <property type="match status" value="1"/>
</dbReference>
<accession>A0ABS9MQB4</accession>
<dbReference type="InterPro" id="IPR045851">
    <property type="entry name" value="AMP-bd_C_sf"/>
</dbReference>
<dbReference type="Pfam" id="PF00501">
    <property type="entry name" value="AMP-binding"/>
    <property type="match status" value="1"/>
</dbReference>
<dbReference type="PANTHER" id="PTHR43201:SF8">
    <property type="entry name" value="ACYL-COA SYNTHETASE FAMILY MEMBER 3"/>
    <property type="match status" value="1"/>
</dbReference>
<dbReference type="SUPFAM" id="SSF56801">
    <property type="entry name" value="Acetyl-CoA synthetase-like"/>
    <property type="match status" value="1"/>
</dbReference>
<dbReference type="InterPro" id="IPR020845">
    <property type="entry name" value="AMP-binding_CS"/>
</dbReference>
<feature type="domain" description="AMP-dependent synthetase/ligase" evidence="2">
    <location>
        <begin position="50"/>
        <end position="205"/>
    </location>
</feature>
<dbReference type="Proteomes" id="UP001297600">
    <property type="component" value="Unassembled WGS sequence"/>
</dbReference>
<dbReference type="RefSeq" id="WP_237978183.1">
    <property type="nucleotide sequence ID" value="NZ_JAKNCT010000003.1"/>
</dbReference>
<evidence type="ECO:0000256" key="1">
    <source>
        <dbReference type="ARBA" id="ARBA00006432"/>
    </source>
</evidence>